<name>V6KST1_STRRC</name>
<evidence type="ECO:0000313" key="2">
    <source>
        <dbReference type="EMBL" id="EST35172.1"/>
    </source>
</evidence>
<accession>V6KST1</accession>
<dbReference type="AlphaFoldDB" id="V6KST1"/>
<organism evidence="2 3">
    <name type="scientific">Streptomyces roseochromogenus subsp. oscitans DS 12.976</name>
    <dbReference type="NCBI Taxonomy" id="1352936"/>
    <lineage>
        <taxon>Bacteria</taxon>
        <taxon>Bacillati</taxon>
        <taxon>Actinomycetota</taxon>
        <taxon>Actinomycetes</taxon>
        <taxon>Kitasatosporales</taxon>
        <taxon>Streptomycetaceae</taxon>
        <taxon>Streptomyces</taxon>
    </lineage>
</organism>
<reference evidence="2 3" key="1">
    <citation type="journal article" date="2014" name="Genome Announc.">
        <title>Draft Genome Sequence of Streptomyces roseochromogenes subsp. oscitans DS 12.976, Producer of the Aminocoumarin Antibiotic Clorobiocin.</title>
        <authorList>
            <person name="Ruckert C."/>
            <person name="Kalinowski J."/>
            <person name="Heide L."/>
            <person name="Apel A.K."/>
        </authorList>
    </citation>
    <scope>NUCLEOTIDE SEQUENCE [LARGE SCALE GENOMIC DNA]</scope>
    <source>
        <strain evidence="2 3">DS 12.976</strain>
    </source>
</reference>
<dbReference type="PATRIC" id="fig|1352936.5.peg.1552"/>
<protein>
    <submittedName>
        <fullName evidence="2">Uncharacterized protein</fullName>
    </submittedName>
</protein>
<dbReference type="STRING" id="1352936.M878_07290"/>
<keyword evidence="3" id="KW-1185">Reference proteome</keyword>
<dbReference type="Proteomes" id="UP000017984">
    <property type="component" value="Chromosome"/>
</dbReference>
<dbReference type="EMBL" id="AWQX01000061">
    <property type="protein sequence ID" value="EST35172.1"/>
    <property type="molecule type" value="Genomic_DNA"/>
</dbReference>
<proteinExistence type="predicted"/>
<keyword evidence="1" id="KW-0472">Membrane</keyword>
<evidence type="ECO:0000313" key="3">
    <source>
        <dbReference type="Proteomes" id="UP000017984"/>
    </source>
</evidence>
<comment type="caution">
    <text evidence="2">The sequence shown here is derived from an EMBL/GenBank/DDBJ whole genome shotgun (WGS) entry which is preliminary data.</text>
</comment>
<dbReference type="HOGENOM" id="CLU_2482040_0_0_11"/>
<keyword evidence="1" id="KW-1133">Transmembrane helix</keyword>
<sequence>MDAGAEDEVIAVPPERVTLSDRRTQRRWTVEVAPFWMTAVVVHRVLLGTVIIGLVTVGALDPDTGAGAGGWHADLRPCDPCHTSTTP</sequence>
<keyword evidence="1" id="KW-0812">Transmembrane</keyword>
<evidence type="ECO:0000256" key="1">
    <source>
        <dbReference type="SAM" id="Phobius"/>
    </source>
</evidence>
<gene>
    <name evidence="2" type="ORF">M878_07290</name>
</gene>
<dbReference type="RefSeq" id="WP_023545449.1">
    <property type="nucleotide sequence ID" value="NZ_CM002285.1"/>
</dbReference>
<feature type="transmembrane region" description="Helical" evidence="1">
    <location>
        <begin position="32"/>
        <end position="55"/>
    </location>
</feature>